<protein>
    <submittedName>
        <fullName evidence="2">Uncharacterized protein</fullName>
    </submittedName>
</protein>
<name>A0A1I6I487_9EURY</name>
<reference evidence="3" key="1">
    <citation type="submission" date="2016-10" db="EMBL/GenBank/DDBJ databases">
        <authorList>
            <person name="Varghese N."/>
            <person name="Submissions S."/>
        </authorList>
    </citation>
    <scope>NUCLEOTIDE SEQUENCE [LARGE SCALE GENOMIC DNA]</scope>
    <source>
        <strain evidence="3">CGMCC 1.8711</strain>
    </source>
</reference>
<dbReference type="AlphaFoldDB" id="A0A1I6I487"/>
<dbReference type="Proteomes" id="UP000243250">
    <property type="component" value="Unassembled WGS sequence"/>
</dbReference>
<evidence type="ECO:0000313" key="2">
    <source>
        <dbReference type="EMBL" id="SFR61547.1"/>
    </source>
</evidence>
<dbReference type="OrthoDB" id="205136at2157"/>
<keyword evidence="3" id="KW-1185">Reference proteome</keyword>
<evidence type="ECO:0000256" key="1">
    <source>
        <dbReference type="SAM" id="Phobius"/>
    </source>
</evidence>
<accession>A0A1I6I487</accession>
<keyword evidence="1" id="KW-0812">Transmembrane</keyword>
<sequence length="101" mass="10882">MEWEVAFRLLLTGFCILAPTALYVGLVRALERLRDDPFVERVLMQMDEEYDGAGGSSLSTPGFVPMSVATETGETDACPQCGAPNPPYAEFCGACLASLDE</sequence>
<keyword evidence="1" id="KW-0472">Membrane</keyword>
<organism evidence="2 3">
    <name type="scientific">Halogeometricum limi</name>
    <dbReference type="NCBI Taxonomy" id="555875"/>
    <lineage>
        <taxon>Archaea</taxon>
        <taxon>Methanobacteriati</taxon>
        <taxon>Methanobacteriota</taxon>
        <taxon>Stenosarchaea group</taxon>
        <taxon>Halobacteria</taxon>
        <taxon>Halobacteriales</taxon>
        <taxon>Haloferacaceae</taxon>
        <taxon>Halogeometricum</taxon>
    </lineage>
</organism>
<feature type="transmembrane region" description="Helical" evidence="1">
    <location>
        <begin position="6"/>
        <end position="26"/>
    </location>
</feature>
<dbReference type="RefSeq" id="WP_089882028.1">
    <property type="nucleotide sequence ID" value="NZ_FOYS01000004.1"/>
</dbReference>
<keyword evidence="1" id="KW-1133">Transmembrane helix</keyword>
<dbReference type="EMBL" id="FOYS01000004">
    <property type="protein sequence ID" value="SFR61547.1"/>
    <property type="molecule type" value="Genomic_DNA"/>
</dbReference>
<proteinExistence type="predicted"/>
<evidence type="ECO:0000313" key="3">
    <source>
        <dbReference type="Proteomes" id="UP000243250"/>
    </source>
</evidence>
<gene>
    <name evidence="2" type="ORF">SAMN04488124_2800</name>
</gene>